<dbReference type="PRINTS" id="PR00344">
    <property type="entry name" value="BCTRLSENSOR"/>
</dbReference>
<dbReference type="PANTHER" id="PTHR43547:SF2">
    <property type="entry name" value="HYBRID SIGNAL TRANSDUCTION HISTIDINE KINASE C"/>
    <property type="match status" value="1"/>
</dbReference>
<dbReference type="Pfam" id="PF00512">
    <property type="entry name" value="HisKA"/>
    <property type="match status" value="1"/>
</dbReference>
<comment type="caution">
    <text evidence="6">The sequence shown here is derived from an EMBL/GenBank/DDBJ whole genome shotgun (WGS) entry which is preliminary data.</text>
</comment>
<dbReference type="Proteomes" id="UP000487350">
    <property type="component" value="Unassembled WGS sequence"/>
</dbReference>
<dbReference type="GO" id="GO:0000155">
    <property type="term" value="F:phosphorelay sensor kinase activity"/>
    <property type="evidence" value="ECO:0007669"/>
    <property type="project" value="InterPro"/>
</dbReference>
<keyword evidence="7" id="KW-1185">Reference proteome</keyword>
<comment type="catalytic activity">
    <reaction evidence="1">
        <text>ATP + protein L-histidine = ADP + protein N-phospho-L-histidine.</text>
        <dbReference type="EC" id="2.7.13.3"/>
    </reaction>
</comment>
<dbReference type="Pfam" id="PF02518">
    <property type="entry name" value="HATPase_c"/>
    <property type="match status" value="1"/>
</dbReference>
<reference evidence="6 7" key="1">
    <citation type="submission" date="2019-11" db="EMBL/GenBank/DDBJ databases">
        <title>Caenimonas koreensis gen. nov., sp. nov., isolated from activated sludge.</title>
        <authorList>
            <person name="Seung H.R."/>
        </authorList>
    </citation>
    <scope>NUCLEOTIDE SEQUENCE [LARGE SCALE GENOMIC DNA]</scope>
    <source>
        <strain evidence="6 7">EMB320</strain>
    </source>
</reference>
<dbReference type="PANTHER" id="PTHR43547">
    <property type="entry name" value="TWO-COMPONENT HISTIDINE KINASE"/>
    <property type="match status" value="1"/>
</dbReference>
<dbReference type="InterPro" id="IPR004358">
    <property type="entry name" value="Sig_transdc_His_kin-like_C"/>
</dbReference>
<dbReference type="OrthoDB" id="9768069at2"/>
<gene>
    <name evidence="6" type="ORF">GHT07_14865</name>
</gene>
<proteinExistence type="predicted"/>
<dbReference type="SUPFAM" id="SSF47384">
    <property type="entry name" value="Homodimeric domain of signal transducing histidine kinase"/>
    <property type="match status" value="1"/>
</dbReference>
<evidence type="ECO:0000256" key="3">
    <source>
        <dbReference type="ARBA" id="ARBA00022553"/>
    </source>
</evidence>
<dbReference type="InterPro" id="IPR005467">
    <property type="entry name" value="His_kinase_dom"/>
</dbReference>
<dbReference type="PROSITE" id="PS50109">
    <property type="entry name" value="HIS_KIN"/>
    <property type="match status" value="1"/>
</dbReference>
<dbReference type="CDD" id="cd00082">
    <property type="entry name" value="HisKA"/>
    <property type="match status" value="1"/>
</dbReference>
<evidence type="ECO:0000313" key="7">
    <source>
        <dbReference type="Proteomes" id="UP000487350"/>
    </source>
</evidence>
<evidence type="ECO:0000313" key="6">
    <source>
        <dbReference type="EMBL" id="MRD48567.1"/>
    </source>
</evidence>
<dbReference type="Gene3D" id="1.10.287.130">
    <property type="match status" value="1"/>
</dbReference>
<evidence type="ECO:0000256" key="1">
    <source>
        <dbReference type="ARBA" id="ARBA00000085"/>
    </source>
</evidence>
<dbReference type="InterPro" id="IPR003661">
    <property type="entry name" value="HisK_dim/P_dom"/>
</dbReference>
<dbReference type="EMBL" id="WJBU01000014">
    <property type="protein sequence ID" value="MRD48567.1"/>
    <property type="molecule type" value="Genomic_DNA"/>
</dbReference>
<dbReference type="Gene3D" id="3.30.565.10">
    <property type="entry name" value="Histidine kinase-like ATPase, C-terminal domain"/>
    <property type="match status" value="1"/>
</dbReference>
<dbReference type="EC" id="2.7.13.3" evidence="2"/>
<dbReference type="AlphaFoldDB" id="A0A844BAT3"/>
<name>A0A844BAT3_9BURK</name>
<feature type="coiled-coil region" evidence="4">
    <location>
        <begin position="20"/>
        <end position="47"/>
    </location>
</feature>
<dbReference type="InterPro" id="IPR036890">
    <property type="entry name" value="HATPase_C_sf"/>
</dbReference>
<dbReference type="CDD" id="cd00075">
    <property type="entry name" value="HATPase"/>
    <property type="match status" value="1"/>
</dbReference>
<evidence type="ECO:0000259" key="5">
    <source>
        <dbReference type="PROSITE" id="PS50109"/>
    </source>
</evidence>
<dbReference type="SUPFAM" id="SSF55874">
    <property type="entry name" value="ATPase domain of HSP90 chaperone/DNA topoisomerase II/histidine kinase"/>
    <property type="match status" value="1"/>
</dbReference>
<dbReference type="InterPro" id="IPR036097">
    <property type="entry name" value="HisK_dim/P_sf"/>
</dbReference>
<keyword evidence="4" id="KW-0175">Coiled coil</keyword>
<keyword evidence="6" id="KW-0418">Kinase</keyword>
<dbReference type="RefSeq" id="WP_153585890.1">
    <property type="nucleotide sequence ID" value="NZ_WJBU01000014.1"/>
</dbReference>
<keyword evidence="3" id="KW-0597">Phosphoprotein</keyword>
<sequence>MADLPAPAAASDASAAAQALAVLHEQADAMRADLAALRQDLAQVESDFAQSPGVLMRQANEQLVLAAMRAEALAEAATSQLGKLSQAAALSGLDARPHGAPALVLAGEQNMLRLRQANEQLVIAALNSKAMESTALEAHHRQIAFLATVAHELRNPLMPLRLAALMLDRARTDDVAHAKLQATIKGQVAQMARLIGDLLDGSRITTGKFRLERTLIDVCDVMMQVIETCQPSMDEHGHHFTTDIPAGPVMMLGDTVGLVQIFGTLLENSSKYTPAGGVISLRMAVRGDAVIIVIADNGIGITARALPHVFDMFVRDAHATAVNEGGLGIGLAVVRELVTAHEGLVTAVSKGQGLGSEFTVTLPLAPLHPKPG</sequence>
<organism evidence="6 7">
    <name type="scientific">Caenimonas koreensis DSM 17982</name>
    <dbReference type="NCBI Taxonomy" id="1121255"/>
    <lineage>
        <taxon>Bacteria</taxon>
        <taxon>Pseudomonadati</taxon>
        <taxon>Pseudomonadota</taxon>
        <taxon>Betaproteobacteria</taxon>
        <taxon>Burkholderiales</taxon>
        <taxon>Comamonadaceae</taxon>
        <taxon>Caenimonas</taxon>
    </lineage>
</organism>
<keyword evidence="6" id="KW-0808">Transferase</keyword>
<dbReference type="SMART" id="SM00388">
    <property type="entry name" value="HisKA"/>
    <property type="match status" value="1"/>
</dbReference>
<feature type="domain" description="Histidine kinase" evidence="5">
    <location>
        <begin position="148"/>
        <end position="366"/>
    </location>
</feature>
<protein>
    <recommendedName>
        <fullName evidence="2">histidine kinase</fullName>
        <ecNumber evidence="2">2.7.13.3</ecNumber>
    </recommendedName>
</protein>
<accession>A0A844BAT3</accession>
<evidence type="ECO:0000256" key="4">
    <source>
        <dbReference type="SAM" id="Coils"/>
    </source>
</evidence>
<dbReference type="InterPro" id="IPR003594">
    <property type="entry name" value="HATPase_dom"/>
</dbReference>
<evidence type="ECO:0000256" key="2">
    <source>
        <dbReference type="ARBA" id="ARBA00012438"/>
    </source>
</evidence>
<dbReference type="SMART" id="SM00387">
    <property type="entry name" value="HATPase_c"/>
    <property type="match status" value="1"/>
</dbReference>